<dbReference type="NCBIfam" id="TIGR01614">
    <property type="entry name" value="PME_inhib"/>
    <property type="match status" value="1"/>
</dbReference>
<evidence type="ECO:0000313" key="3">
    <source>
        <dbReference type="EMBL" id="KAL2331698.1"/>
    </source>
</evidence>
<evidence type="ECO:0000313" key="4">
    <source>
        <dbReference type="Proteomes" id="UP001603857"/>
    </source>
</evidence>
<dbReference type="InterPro" id="IPR035513">
    <property type="entry name" value="Invertase/methylesterase_inhib"/>
</dbReference>
<dbReference type="SMART" id="SM00856">
    <property type="entry name" value="PMEI"/>
    <property type="match status" value="1"/>
</dbReference>
<organism evidence="3 4">
    <name type="scientific">Flemingia macrophylla</name>
    <dbReference type="NCBI Taxonomy" id="520843"/>
    <lineage>
        <taxon>Eukaryota</taxon>
        <taxon>Viridiplantae</taxon>
        <taxon>Streptophyta</taxon>
        <taxon>Embryophyta</taxon>
        <taxon>Tracheophyta</taxon>
        <taxon>Spermatophyta</taxon>
        <taxon>Magnoliopsida</taxon>
        <taxon>eudicotyledons</taxon>
        <taxon>Gunneridae</taxon>
        <taxon>Pentapetalae</taxon>
        <taxon>rosids</taxon>
        <taxon>fabids</taxon>
        <taxon>Fabales</taxon>
        <taxon>Fabaceae</taxon>
        <taxon>Papilionoideae</taxon>
        <taxon>50 kb inversion clade</taxon>
        <taxon>NPAAA clade</taxon>
        <taxon>indigoferoid/millettioid clade</taxon>
        <taxon>Phaseoleae</taxon>
        <taxon>Flemingia</taxon>
    </lineage>
</organism>
<keyword evidence="4" id="KW-1185">Reference proteome</keyword>
<name>A0ABD1M825_9FABA</name>
<protein>
    <recommendedName>
        <fullName evidence="2">Pectinesterase inhibitor domain-containing protein</fullName>
    </recommendedName>
</protein>
<proteinExistence type="predicted"/>
<reference evidence="3 4" key="1">
    <citation type="submission" date="2024-08" db="EMBL/GenBank/DDBJ databases">
        <title>Insights into the chromosomal genome structure of Flemingia macrophylla.</title>
        <authorList>
            <person name="Ding Y."/>
            <person name="Zhao Y."/>
            <person name="Bi W."/>
            <person name="Wu M."/>
            <person name="Zhao G."/>
            <person name="Gong Y."/>
            <person name="Li W."/>
            <person name="Zhang P."/>
        </authorList>
    </citation>
    <scope>NUCLEOTIDE SEQUENCE [LARGE SCALE GENOMIC DNA]</scope>
    <source>
        <strain evidence="3">DYQJB</strain>
        <tissue evidence="3">Leaf</tissue>
    </source>
</reference>
<dbReference type="Pfam" id="PF04043">
    <property type="entry name" value="PMEI"/>
    <property type="match status" value="1"/>
</dbReference>
<dbReference type="CDD" id="cd15798">
    <property type="entry name" value="PMEI-like_3"/>
    <property type="match status" value="1"/>
</dbReference>
<sequence>MPEGIVEKGKRIAIIVVSILLLVAMIVAMTFGFNRDETDSNNDIEDTKKNNVVSNVKFVQILCHPTNHKKECEESLIVGAGNTTNPEELIKIALNITMAKIGDKLKETNLLHEIEEDPRTKMAFDTCKQLMDRSIGELTRSLDGINELDQTNIDKIVASLKVWLNGAITYQDTCLHGFENTTSEAGKNMKDLVTTCMHMSNSALAIITEFAGTFKDSNVTKLLGRRLMQHSDIPSRVNHRRLLPNTYVTS</sequence>
<dbReference type="Proteomes" id="UP001603857">
    <property type="component" value="Unassembled WGS sequence"/>
</dbReference>
<dbReference type="SUPFAM" id="SSF101148">
    <property type="entry name" value="Plant invertase/pectin methylesterase inhibitor"/>
    <property type="match status" value="1"/>
</dbReference>
<evidence type="ECO:0000256" key="1">
    <source>
        <dbReference type="SAM" id="Phobius"/>
    </source>
</evidence>
<dbReference type="Gene3D" id="1.20.140.40">
    <property type="entry name" value="Invertase/pectin methylesterase inhibitor family protein"/>
    <property type="match status" value="1"/>
</dbReference>
<feature type="transmembrane region" description="Helical" evidence="1">
    <location>
        <begin position="12"/>
        <end position="33"/>
    </location>
</feature>
<keyword evidence="1" id="KW-0472">Membrane</keyword>
<dbReference type="AlphaFoldDB" id="A0ABD1M825"/>
<feature type="domain" description="Pectinesterase inhibitor" evidence="2">
    <location>
        <begin position="54"/>
        <end position="206"/>
    </location>
</feature>
<comment type="caution">
    <text evidence="3">The sequence shown here is derived from an EMBL/GenBank/DDBJ whole genome shotgun (WGS) entry which is preliminary data.</text>
</comment>
<keyword evidence="1" id="KW-0812">Transmembrane</keyword>
<dbReference type="InterPro" id="IPR006501">
    <property type="entry name" value="Pectinesterase_inhib_dom"/>
</dbReference>
<keyword evidence="1" id="KW-1133">Transmembrane helix</keyword>
<dbReference type="PANTHER" id="PTHR31707">
    <property type="entry name" value="PECTINESTERASE"/>
    <property type="match status" value="1"/>
</dbReference>
<dbReference type="FunFam" id="1.20.140.40:FF:000001">
    <property type="entry name" value="Pectinesterase"/>
    <property type="match status" value="1"/>
</dbReference>
<evidence type="ECO:0000259" key="2">
    <source>
        <dbReference type="SMART" id="SM00856"/>
    </source>
</evidence>
<dbReference type="EMBL" id="JBGMDY010000006">
    <property type="protein sequence ID" value="KAL2331698.1"/>
    <property type="molecule type" value="Genomic_DNA"/>
</dbReference>
<accession>A0ABD1M825</accession>
<gene>
    <name evidence="3" type="ORF">Fmac_019279</name>
</gene>